<dbReference type="Pfam" id="PF24209">
    <property type="entry name" value="DUF7431"/>
    <property type="match status" value="1"/>
</dbReference>
<accession>A0A9N9BZX6</accession>
<dbReference type="InterPro" id="IPR055854">
    <property type="entry name" value="DUF7431"/>
</dbReference>
<gene>
    <name evidence="2" type="ORF">RFULGI_LOCUS5926</name>
</gene>
<sequence>MAQKNTIIIVFDYVDDQTTNISLNITEKLAVIRKTLCKKLHTADFDFYNNLIKINRDTEADTDLKSILTNKDTLYISTCSLLNFLKVKIVVNSSDNVKTSISRTLPINENLKKIRKRLNEGEDEILKIGSNGYFRNKTMLISHNDEYTTKLSEILQESNNEFILQIEQKRGLDWTKLIKKFCYGFVFKDDRVEEAPKQAFEVDVDKVVSKKEIKPPDKIDKLEECEFELDTLCKKNFILYGSIKAISPWLSVFLGVSHQESKCKLENCKKSTIYSITRAKRASIALSKESIRLNPDFIYEIEKILDDNESKDVDKLESLREISKKYGHFYASYIAFGGATVKKQINTTKTKTSNVNIAIDTIVHNGSTLETENKTKISGDYKYSVEQIIGDELSENYEDWGIIEYDGINPIFDLLDVKLQKRIKEILEDENVFSLRVDYEDRHSPIILVHLIASKKEKSKKYSTRIGWIVVGYPISFDFDQAEYPVTLKGYSPKISKFNEKRSLYPFGKRKENNRLLENIKKNAEYNDKTIKDKCPFFVYHIFDCPKDCNRQGFINISSKNLIYGSLNTYSLAKEMIRYFNVPPKTK</sequence>
<dbReference type="AlphaFoldDB" id="A0A9N9BZX6"/>
<protein>
    <submittedName>
        <fullName evidence="2">4060_t:CDS:1</fullName>
    </submittedName>
</protein>
<name>A0A9N9BZX6_9GLOM</name>
<keyword evidence="3" id="KW-1185">Reference proteome</keyword>
<proteinExistence type="predicted"/>
<feature type="domain" description="DUF7431" evidence="1">
    <location>
        <begin position="429"/>
        <end position="498"/>
    </location>
</feature>
<evidence type="ECO:0000313" key="3">
    <source>
        <dbReference type="Proteomes" id="UP000789396"/>
    </source>
</evidence>
<dbReference type="EMBL" id="CAJVPZ010007185">
    <property type="protein sequence ID" value="CAG8582965.1"/>
    <property type="molecule type" value="Genomic_DNA"/>
</dbReference>
<evidence type="ECO:0000259" key="1">
    <source>
        <dbReference type="Pfam" id="PF24209"/>
    </source>
</evidence>
<dbReference type="OrthoDB" id="2351500at2759"/>
<organism evidence="2 3">
    <name type="scientific">Racocetra fulgida</name>
    <dbReference type="NCBI Taxonomy" id="60492"/>
    <lineage>
        <taxon>Eukaryota</taxon>
        <taxon>Fungi</taxon>
        <taxon>Fungi incertae sedis</taxon>
        <taxon>Mucoromycota</taxon>
        <taxon>Glomeromycotina</taxon>
        <taxon>Glomeromycetes</taxon>
        <taxon>Diversisporales</taxon>
        <taxon>Gigasporaceae</taxon>
        <taxon>Racocetra</taxon>
    </lineage>
</organism>
<dbReference type="Proteomes" id="UP000789396">
    <property type="component" value="Unassembled WGS sequence"/>
</dbReference>
<evidence type="ECO:0000313" key="2">
    <source>
        <dbReference type="EMBL" id="CAG8582965.1"/>
    </source>
</evidence>
<comment type="caution">
    <text evidence="2">The sequence shown here is derived from an EMBL/GenBank/DDBJ whole genome shotgun (WGS) entry which is preliminary data.</text>
</comment>
<reference evidence="2" key="1">
    <citation type="submission" date="2021-06" db="EMBL/GenBank/DDBJ databases">
        <authorList>
            <person name="Kallberg Y."/>
            <person name="Tangrot J."/>
            <person name="Rosling A."/>
        </authorList>
    </citation>
    <scope>NUCLEOTIDE SEQUENCE</scope>
    <source>
        <strain evidence="2">IN212</strain>
    </source>
</reference>